<dbReference type="Proteomes" id="UP001501757">
    <property type="component" value="Unassembled WGS sequence"/>
</dbReference>
<gene>
    <name evidence="1" type="ORF">GCM10009092_42850</name>
</gene>
<evidence type="ECO:0000313" key="2">
    <source>
        <dbReference type="Proteomes" id="UP001501757"/>
    </source>
</evidence>
<dbReference type="PROSITE" id="PS00409">
    <property type="entry name" value="PROKAR_NTER_METHYL"/>
    <property type="match status" value="1"/>
</dbReference>
<protein>
    <submittedName>
        <fullName evidence="1">Type II secretion system protein</fullName>
    </submittedName>
</protein>
<dbReference type="Gene3D" id="3.30.700.10">
    <property type="entry name" value="Glycoprotein, Type 4 Pilin"/>
    <property type="match status" value="1"/>
</dbReference>
<dbReference type="EMBL" id="BAAAEI010000031">
    <property type="protein sequence ID" value="GAA0374054.1"/>
    <property type="molecule type" value="Genomic_DNA"/>
</dbReference>
<dbReference type="PANTHER" id="PTHR30093:SF7">
    <property type="entry name" value="MSHA MAJOR PILIN SUBUNIT MSHA"/>
    <property type="match status" value="1"/>
</dbReference>
<accession>A0ABP3HPR1</accession>
<dbReference type="NCBIfam" id="TIGR02532">
    <property type="entry name" value="IV_pilin_GFxxxE"/>
    <property type="match status" value="1"/>
</dbReference>
<sequence>MKQRGFTLIELIIVIVILGILAVTAAPKFIDIQSDASRATLQGLQSSIKGAISTTHAKSLVEGEQNQSTSSIAVPGGTVAMAYGYPTAAAAGIVAAMDIQAGAAGSVANAEWGYFVGTGTVTFAPYNKITWSATPAATDITNTNCYLTYTAATGAGTPLVVTPANSVISNSTGC</sequence>
<dbReference type="Pfam" id="PF07963">
    <property type="entry name" value="N_methyl"/>
    <property type="match status" value="1"/>
</dbReference>
<dbReference type="InterPro" id="IPR012902">
    <property type="entry name" value="N_methyl_site"/>
</dbReference>
<reference evidence="2" key="1">
    <citation type="journal article" date="2019" name="Int. J. Syst. Evol. Microbiol.">
        <title>The Global Catalogue of Microorganisms (GCM) 10K type strain sequencing project: providing services to taxonomists for standard genome sequencing and annotation.</title>
        <authorList>
            <consortium name="The Broad Institute Genomics Platform"/>
            <consortium name="The Broad Institute Genome Sequencing Center for Infectious Disease"/>
            <person name="Wu L."/>
            <person name="Ma J."/>
        </authorList>
    </citation>
    <scope>NUCLEOTIDE SEQUENCE [LARGE SCALE GENOMIC DNA]</scope>
    <source>
        <strain evidence="2">JCM 13378</strain>
    </source>
</reference>
<dbReference type="InterPro" id="IPR045584">
    <property type="entry name" value="Pilin-like"/>
</dbReference>
<evidence type="ECO:0000313" key="1">
    <source>
        <dbReference type="EMBL" id="GAA0374054.1"/>
    </source>
</evidence>
<name>A0ABP3HPR1_9ALTE</name>
<dbReference type="SUPFAM" id="SSF54523">
    <property type="entry name" value="Pili subunits"/>
    <property type="match status" value="1"/>
</dbReference>
<comment type="caution">
    <text evidence="1">The sequence shown here is derived from an EMBL/GenBank/DDBJ whole genome shotgun (WGS) entry which is preliminary data.</text>
</comment>
<keyword evidence="2" id="KW-1185">Reference proteome</keyword>
<organism evidence="1 2">
    <name type="scientific">Bowmanella denitrificans</name>
    <dbReference type="NCBI Taxonomy" id="366582"/>
    <lineage>
        <taxon>Bacteria</taxon>
        <taxon>Pseudomonadati</taxon>
        <taxon>Pseudomonadota</taxon>
        <taxon>Gammaproteobacteria</taxon>
        <taxon>Alteromonadales</taxon>
        <taxon>Alteromonadaceae</taxon>
        <taxon>Bowmanella</taxon>
    </lineage>
</organism>
<dbReference type="RefSeq" id="WP_343847442.1">
    <property type="nucleotide sequence ID" value="NZ_BAAAEI010000031.1"/>
</dbReference>
<dbReference type="PANTHER" id="PTHR30093">
    <property type="entry name" value="GENERAL SECRETION PATHWAY PROTEIN G"/>
    <property type="match status" value="1"/>
</dbReference>
<proteinExistence type="predicted"/>